<evidence type="ECO:0000256" key="1">
    <source>
        <dbReference type="ARBA" id="ARBA00004651"/>
    </source>
</evidence>
<keyword evidence="2 5" id="KW-0812">Transmembrane</keyword>
<evidence type="ECO:0000313" key="6">
    <source>
        <dbReference type="EMBL" id="RUQ63962.1"/>
    </source>
</evidence>
<keyword evidence="7" id="KW-1185">Reference proteome</keyword>
<organism evidence="6 7">
    <name type="scientific">Azospirillum doebereinerae</name>
    <dbReference type="NCBI Taxonomy" id="92933"/>
    <lineage>
        <taxon>Bacteria</taxon>
        <taxon>Pseudomonadati</taxon>
        <taxon>Pseudomonadota</taxon>
        <taxon>Alphaproteobacteria</taxon>
        <taxon>Rhodospirillales</taxon>
        <taxon>Azospirillaceae</taxon>
        <taxon>Azospirillum</taxon>
    </lineage>
</organism>
<dbReference type="RefSeq" id="WP_127003765.1">
    <property type="nucleotide sequence ID" value="NZ_JBNPXW010000008.1"/>
</dbReference>
<protein>
    <submittedName>
        <fullName evidence="6">Uncharacterized protein</fullName>
    </submittedName>
</protein>
<evidence type="ECO:0000256" key="5">
    <source>
        <dbReference type="SAM" id="Phobius"/>
    </source>
</evidence>
<feature type="transmembrane region" description="Helical" evidence="5">
    <location>
        <begin position="117"/>
        <end position="135"/>
    </location>
</feature>
<dbReference type="SUPFAM" id="SSF90123">
    <property type="entry name" value="ABC transporter transmembrane region"/>
    <property type="match status" value="1"/>
</dbReference>
<dbReference type="AlphaFoldDB" id="A0A3S0XIZ4"/>
<comment type="subcellular location">
    <subcellularLocation>
        <location evidence="1">Cell membrane</location>
        <topology evidence="1">Multi-pass membrane protein</topology>
    </subcellularLocation>
</comment>
<sequence length="212" mass="21281">MVPPSAPDTAAARRALASAGVFGALANLLVLCAPLYVGVLYDSLLQDRGNGGTLLLALAALGLFGIHTALDAARSQALARSGSARRGAGPDRAWLLDAVWIPVHLLVLAWVHPYLGAMALAGVAALAALAAAGELSEQPLRGGHSTAFRAGLRFCGVVYQALALGVGAALVLHDALAPGLFLGGVVVVLTVLPAAARAAGARREGPAAVRPV</sequence>
<accession>A0A3S0XIZ4</accession>
<reference evidence="6 7" key="1">
    <citation type="submission" date="2018-12" db="EMBL/GenBank/DDBJ databases">
        <authorList>
            <person name="Yang Y."/>
        </authorList>
    </citation>
    <scope>NUCLEOTIDE SEQUENCE [LARGE SCALE GENOMIC DNA]</scope>
    <source>
        <strain evidence="6 7">GSF71</strain>
    </source>
</reference>
<dbReference type="EMBL" id="RZIJ01000031">
    <property type="protein sequence ID" value="RUQ63962.1"/>
    <property type="molecule type" value="Genomic_DNA"/>
</dbReference>
<feature type="transmembrane region" description="Helical" evidence="5">
    <location>
        <begin position="147"/>
        <end position="170"/>
    </location>
</feature>
<evidence type="ECO:0000313" key="7">
    <source>
        <dbReference type="Proteomes" id="UP000280346"/>
    </source>
</evidence>
<feature type="transmembrane region" description="Helical" evidence="5">
    <location>
        <begin position="53"/>
        <end position="73"/>
    </location>
</feature>
<dbReference type="Proteomes" id="UP000280346">
    <property type="component" value="Unassembled WGS sequence"/>
</dbReference>
<dbReference type="GO" id="GO:0005524">
    <property type="term" value="F:ATP binding"/>
    <property type="evidence" value="ECO:0007669"/>
    <property type="project" value="InterPro"/>
</dbReference>
<dbReference type="GO" id="GO:0005886">
    <property type="term" value="C:plasma membrane"/>
    <property type="evidence" value="ECO:0007669"/>
    <property type="project" value="UniProtKB-SubCell"/>
</dbReference>
<evidence type="ECO:0000256" key="4">
    <source>
        <dbReference type="ARBA" id="ARBA00023136"/>
    </source>
</evidence>
<comment type="caution">
    <text evidence="6">The sequence shown here is derived from an EMBL/GenBank/DDBJ whole genome shotgun (WGS) entry which is preliminary data.</text>
</comment>
<keyword evidence="3 5" id="KW-1133">Transmembrane helix</keyword>
<feature type="transmembrane region" description="Helical" evidence="5">
    <location>
        <begin position="21"/>
        <end position="41"/>
    </location>
</feature>
<evidence type="ECO:0000256" key="3">
    <source>
        <dbReference type="ARBA" id="ARBA00022989"/>
    </source>
</evidence>
<name>A0A3S0XIZ4_9PROT</name>
<dbReference type="InterPro" id="IPR036640">
    <property type="entry name" value="ABC1_TM_sf"/>
</dbReference>
<gene>
    <name evidence="6" type="ORF">EJ913_26920</name>
</gene>
<proteinExistence type="predicted"/>
<keyword evidence="4 5" id="KW-0472">Membrane</keyword>
<evidence type="ECO:0000256" key="2">
    <source>
        <dbReference type="ARBA" id="ARBA00022692"/>
    </source>
</evidence>
<feature type="transmembrane region" description="Helical" evidence="5">
    <location>
        <begin position="176"/>
        <end position="196"/>
    </location>
</feature>